<accession>M5UGY8</accession>
<sequence>MLRRKTPREEFFAFEKMPAAERERIRSEGQQEISDILEKSKKPWGRP</sequence>
<name>M5UGY8_9BACT</name>
<evidence type="ECO:0000313" key="2">
    <source>
        <dbReference type="EMBL" id="EMI57116.1"/>
    </source>
</evidence>
<dbReference type="Proteomes" id="UP000011885">
    <property type="component" value="Unassembled WGS sequence"/>
</dbReference>
<dbReference type="PATRIC" id="fig|1263870.3.peg.1546"/>
<proteinExistence type="predicted"/>
<evidence type="ECO:0000256" key="1">
    <source>
        <dbReference type="SAM" id="MobiDB-lite"/>
    </source>
</evidence>
<organism evidence="2 3">
    <name type="scientific">Rhodopirellula sallentina SM41</name>
    <dbReference type="NCBI Taxonomy" id="1263870"/>
    <lineage>
        <taxon>Bacteria</taxon>
        <taxon>Pseudomonadati</taxon>
        <taxon>Planctomycetota</taxon>
        <taxon>Planctomycetia</taxon>
        <taxon>Pirellulales</taxon>
        <taxon>Pirellulaceae</taxon>
        <taxon>Rhodopirellula</taxon>
    </lineage>
</organism>
<dbReference type="AlphaFoldDB" id="M5UGY8"/>
<protein>
    <submittedName>
        <fullName evidence="2">Uncharacterized protein</fullName>
    </submittedName>
</protein>
<reference evidence="2 3" key="1">
    <citation type="journal article" date="2013" name="Mar. Genomics">
        <title>Expression of sulfatases in Rhodopirellula baltica and the diversity of sulfatases in the genus Rhodopirellula.</title>
        <authorList>
            <person name="Wegner C.E."/>
            <person name="Richter-Heitmann T."/>
            <person name="Klindworth A."/>
            <person name="Klockow C."/>
            <person name="Richter M."/>
            <person name="Achstetter T."/>
            <person name="Glockner F.O."/>
            <person name="Harder J."/>
        </authorList>
    </citation>
    <scope>NUCLEOTIDE SEQUENCE [LARGE SCALE GENOMIC DNA]</scope>
    <source>
        <strain evidence="2 3">SM41</strain>
    </source>
</reference>
<dbReference type="EMBL" id="ANOH01000110">
    <property type="protein sequence ID" value="EMI57116.1"/>
    <property type="molecule type" value="Genomic_DNA"/>
</dbReference>
<gene>
    <name evidence="2" type="ORF">RSSM_01442</name>
</gene>
<comment type="caution">
    <text evidence="2">The sequence shown here is derived from an EMBL/GenBank/DDBJ whole genome shotgun (WGS) entry which is preliminary data.</text>
</comment>
<feature type="region of interest" description="Disordered" evidence="1">
    <location>
        <begin position="21"/>
        <end position="47"/>
    </location>
</feature>
<keyword evidence="3" id="KW-1185">Reference proteome</keyword>
<evidence type="ECO:0000313" key="3">
    <source>
        <dbReference type="Proteomes" id="UP000011885"/>
    </source>
</evidence>